<accession>A0A4Y7KY10</accession>
<dbReference type="OrthoDB" id="2019803at2759"/>
<dbReference type="GO" id="GO:0005730">
    <property type="term" value="C:nucleolus"/>
    <property type="evidence" value="ECO:0007669"/>
    <property type="project" value="UniProtKB-SubCell"/>
</dbReference>
<keyword evidence="13" id="KW-1185">Reference proteome</keyword>
<feature type="compositionally biased region" description="Polar residues" evidence="10">
    <location>
        <begin position="241"/>
        <end position="263"/>
    </location>
</feature>
<keyword evidence="4" id="KW-0378">Hydrolase</keyword>
<feature type="compositionally biased region" description="Acidic residues" evidence="10">
    <location>
        <begin position="144"/>
        <end position="183"/>
    </location>
</feature>
<keyword evidence="3" id="KW-0678">Repressor</keyword>
<dbReference type="EMBL" id="CM010723">
    <property type="protein sequence ID" value="RZC76815.1"/>
    <property type="molecule type" value="Genomic_DNA"/>
</dbReference>
<keyword evidence="8" id="KW-0539">Nucleus</keyword>
<dbReference type="PROSITE" id="PS50157">
    <property type="entry name" value="ZINC_FINGER_C2H2_2"/>
    <property type="match status" value="1"/>
</dbReference>
<evidence type="ECO:0000256" key="6">
    <source>
        <dbReference type="ARBA" id="ARBA00023015"/>
    </source>
</evidence>
<keyword evidence="9" id="KW-0479">Metal-binding</keyword>
<feature type="domain" description="C2H2-type" evidence="11">
    <location>
        <begin position="257"/>
        <end position="282"/>
    </location>
</feature>
<reference evidence="12 13" key="1">
    <citation type="journal article" date="2018" name="Science">
        <title>The opium poppy genome and morphinan production.</title>
        <authorList>
            <person name="Guo L."/>
            <person name="Winzer T."/>
            <person name="Yang X."/>
            <person name="Li Y."/>
            <person name="Ning Z."/>
            <person name="He Z."/>
            <person name="Teodor R."/>
            <person name="Lu Y."/>
            <person name="Bowser T.A."/>
            <person name="Graham I.A."/>
            <person name="Ye K."/>
        </authorList>
    </citation>
    <scope>NUCLEOTIDE SEQUENCE [LARGE SCALE GENOMIC DNA]</scope>
    <source>
        <strain evidence="13">cv. HN1</strain>
        <tissue evidence="12">Leaves</tissue>
    </source>
</reference>
<keyword evidence="9" id="KW-0863">Zinc-finger</keyword>
<dbReference type="Gene3D" id="2.60.120.340">
    <property type="entry name" value="Nucleoplasmin core domain"/>
    <property type="match status" value="1"/>
</dbReference>
<comment type="subcellular location">
    <subcellularLocation>
        <location evidence="1">Nucleus</location>
        <location evidence="1">Nucleolus</location>
    </subcellularLocation>
</comment>
<dbReference type="AlphaFoldDB" id="A0A4Y7KY10"/>
<comment type="similarity">
    <text evidence="2">Belongs to the histone deacetylase HD2 family.</text>
</comment>
<evidence type="ECO:0000256" key="2">
    <source>
        <dbReference type="ARBA" id="ARBA00006673"/>
    </source>
</evidence>
<dbReference type="Proteomes" id="UP000316621">
    <property type="component" value="Chromosome 9"/>
</dbReference>
<dbReference type="InterPro" id="IPR013087">
    <property type="entry name" value="Znf_C2H2_type"/>
</dbReference>
<dbReference type="Pfam" id="PF17800">
    <property type="entry name" value="NPL"/>
    <property type="match status" value="1"/>
</dbReference>
<evidence type="ECO:0000259" key="11">
    <source>
        <dbReference type="PROSITE" id="PS50157"/>
    </source>
</evidence>
<protein>
    <recommendedName>
        <fullName evidence="11">C2H2-type domain-containing protein</fullName>
    </recommendedName>
</protein>
<evidence type="ECO:0000256" key="5">
    <source>
        <dbReference type="ARBA" id="ARBA00022853"/>
    </source>
</evidence>
<keyword evidence="9" id="KW-0862">Zinc</keyword>
<dbReference type="GO" id="GO:0006325">
    <property type="term" value="P:chromatin organization"/>
    <property type="evidence" value="ECO:0007669"/>
    <property type="project" value="UniProtKB-KW"/>
</dbReference>
<dbReference type="PROSITE" id="PS00028">
    <property type="entry name" value="ZINC_FINGER_C2H2_1"/>
    <property type="match status" value="1"/>
</dbReference>
<feature type="compositionally biased region" description="Basic and acidic residues" evidence="10">
    <location>
        <begin position="192"/>
        <end position="222"/>
    </location>
</feature>
<evidence type="ECO:0000256" key="10">
    <source>
        <dbReference type="SAM" id="MobiDB-lite"/>
    </source>
</evidence>
<sequence>MEFWGVEVKPGQSYKVAPVDEKVLHLSQSCIGEVKKGKEETVVVYAKIDNQKHVIAHLSADKFPQISHDLVFEKEFELSHSSKNGSIYFTGYMSVLGDESNLLTDSDEDDMLVEDFPVDIKENGKAAKPDASAAKKVKVVDPKADDEDDSDESDSDGSDSDEDEDMEGSDSDDGESSDEEEEPTPTPKGKKRPAEGASKKSTPGDKKAKVETPQKSGADGKKGGAVHQGTPYPKGGKTPASGGNNKSNKSPKSTGSVSCNSCSKAFGTDSALQAHSKAKHVK</sequence>
<evidence type="ECO:0000256" key="9">
    <source>
        <dbReference type="PROSITE-ProRule" id="PRU00042"/>
    </source>
</evidence>
<dbReference type="GO" id="GO:0016787">
    <property type="term" value="F:hydrolase activity"/>
    <property type="evidence" value="ECO:0007669"/>
    <property type="project" value="UniProtKB-KW"/>
</dbReference>
<evidence type="ECO:0000256" key="1">
    <source>
        <dbReference type="ARBA" id="ARBA00004604"/>
    </source>
</evidence>
<keyword evidence="5" id="KW-0156">Chromatin regulator</keyword>
<evidence type="ECO:0000313" key="13">
    <source>
        <dbReference type="Proteomes" id="UP000316621"/>
    </source>
</evidence>
<feature type="region of interest" description="Disordered" evidence="10">
    <location>
        <begin position="124"/>
        <end position="282"/>
    </location>
</feature>
<evidence type="ECO:0000256" key="3">
    <source>
        <dbReference type="ARBA" id="ARBA00022491"/>
    </source>
</evidence>
<dbReference type="OMA" id="GCKSCTR"/>
<evidence type="ECO:0000256" key="4">
    <source>
        <dbReference type="ARBA" id="ARBA00022801"/>
    </source>
</evidence>
<proteinExistence type="inferred from homology"/>
<dbReference type="GO" id="GO:0008270">
    <property type="term" value="F:zinc ion binding"/>
    <property type="evidence" value="ECO:0007669"/>
    <property type="project" value="UniProtKB-KW"/>
</dbReference>
<evidence type="ECO:0000256" key="8">
    <source>
        <dbReference type="ARBA" id="ARBA00023242"/>
    </source>
</evidence>
<dbReference type="STRING" id="3469.A0A4Y7KY10"/>
<evidence type="ECO:0000256" key="7">
    <source>
        <dbReference type="ARBA" id="ARBA00023163"/>
    </source>
</evidence>
<evidence type="ECO:0000313" key="12">
    <source>
        <dbReference type="EMBL" id="RZC76815.1"/>
    </source>
</evidence>
<keyword evidence="7" id="KW-0804">Transcription</keyword>
<dbReference type="InterPro" id="IPR041232">
    <property type="entry name" value="NPL"/>
</dbReference>
<name>A0A4Y7KY10_PAPSO</name>
<dbReference type="FunFam" id="2.60.120.340:FF:000004">
    <property type="entry name" value="Histone deacetylase HDT1"/>
    <property type="match status" value="1"/>
</dbReference>
<gene>
    <name evidence="12" type="ORF">C5167_000948</name>
</gene>
<organism evidence="12 13">
    <name type="scientific">Papaver somniferum</name>
    <name type="common">Opium poppy</name>
    <dbReference type="NCBI Taxonomy" id="3469"/>
    <lineage>
        <taxon>Eukaryota</taxon>
        <taxon>Viridiplantae</taxon>
        <taxon>Streptophyta</taxon>
        <taxon>Embryophyta</taxon>
        <taxon>Tracheophyta</taxon>
        <taxon>Spermatophyta</taxon>
        <taxon>Magnoliopsida</taxon>
        <taxon>Ranunculales</taxon>
        <taxon>Papaveraceae</taxon>
        <taxon>Papaveroideae</taxon>
        <taxon>Papaver</taxon>
    </lineage>
</organism>
<keyword evidence="6" id="KW-0805">Transcription regulation</keyword>
<dbReference type="Gramene" id="RZC76815">
    <property type="protein sequence ID" value="RZC76815"/>
    <property type="gene ID" value="C5167_000948"/>
</dbReference>